<dbReference type="InterPro" id="IPR028090">
    <property type="entry name" value="JAB_dom_prok"/>
</dbReference>
<dbReference type="InterPro" id="IPR032865">
    <property type="entry name" value="Prok-E2_A"/>
</dbReference>
<feature type="non-terminal residue" evidence="8">
    <location>
        <position position="1"/>
    </location>
</feature>
<dbReference type="GO" id="GO:0008641">
    <property type="term" value="F:ubiquitin-like modifier activating enzyme activity"/>
    <property type="evidence" value="ECO:0007669"/>
    <property type="project" value="InterPro"/>
</dbReference>
<dbReference type="Proteomes" id="UP001177023">
    <property type="component" value="Unassembled WGS sequence"/>
</dbReference>
<dbReference type="AlphaFoldDB" id="A0AA36C4L2"/>
<keyword evidence="9" id="KW-1185">Reference proteome</keyword>
<evidence type="ECO:0000256" key="3">
    <source>
        <dbReference type="ARBA" id="ARBA00022801"/>
    </source>
</evidence>
<accession>A0AA36C4L2</accession>
<keyword evidence="5" id="KW-0482">Metalloprotease</keyword>
<dbReference type="Gene3D" id="3.40.50.720">
    <property type="entry name" value="NAD(P)-binding Rossmann-like Domain"/>
    <property type="match status" value="1"/>
</dbReference>
<dbReference type="InterPro" id="IPR035985">
    <property type="entry name" value="Ubiquitin-activating_enz"/>
</dbReference>
<protein>
    <submittedName>
        <fullName evidence="8">Uncharacterized protein</fullName>
    </submittedName>
</protein>
<sequence length="1110" mass="123579">MTLIRLADTLVTTILIDSRIRQAADNPDDDTPDVGRALRERLQWDAKDRPFVNAFLLSHPDQDHCAGLRNHFWLGDPADYPDDGKDRWERRILIREMWSSPLVFRRSSKNHILCDDAKAFDKEARRRVTYWRNYRIAGDGNRIRIMGEDNQGKTDDLGPILVKAGQTFSQIAGENLPQFFTSHLLAPAPHEDDADLEEDLTKNESSVIMNIQISPSAYSQTKTKFLVGGDAEVLIWERMWSHYESTPEVLEYDLLLAPHHCSWHTLSWDSWSGKGENAKVSWDARHALSQARNGATIVSSSVEILDDYCDPPCIRAKREYQDILDEVDGWFSCTGDLGEKACMDFEVRACWSGTEFRSGVDSATRWQVQMIDYYELGEVLDGAEEDHLYPQTQALLKALRACPYTDVREIRKDKPGTIISEYIVIDAGDGTVDSGNLGGVRRRERLAVGVNPDFRVPVVVYTLRKDFPVLSHQHPPSPGGARVLCLYDSNWSTVERTWTPERFIARMFWWLRESALLKLHRSDQPVEQLFYMSPYQLILPSNYTDYAKSGSNTLTICKVDVGDSIILRADPTRPGDQSKLVRMVSMVVNPVGSPTLARYPETLGDLHDQLVSWGSDLYQSLHATVYDAIAGGVSAAPAQGQGVLITVWIPRVRDGEAERFDVAGYMLDVSLFDLATALDMLGPPDSKGLSHRSVVLGGVGGIAWRLIPLMSVEVRRALTAKAARDLSGTPEENSDIQGVLAGVGALGSVLADLWTRQGWGRWTFIDPDRVLPHNLCRHIAFDLYVGLPKVNVVRDLAVEIFPNWDPPKAIAKSILEDTEEIALSLSVAQIVVDVTTTLEAPRELARRPEVPRTVSLFVTPSGLSSVMILEDQDRLQRIDGLEGQYYRAILENEWGHEHLAQPLGDRWVGGGCRDISVRMSGESIHGHAGILSRQLRQSVAKSQARICVWESDDRSGSVTAHEIDTAQVHTAQSSGWTVKYDESLVQKLYTARQKALPNETGGAILGVTDLKTKTIVIVDVLPAPPDSEASPSHFIRGQEGQAEALEVVHKRTAGMVDYVGEWHSHPDGCPARPSELDENLLSTLHRQMSVEGLPALMVIAAKGAVGIFVY</sequence>
<evidence type="ECO:0000256" key="2">
    <source>
        <dbReference type="ARBA" id="ARBA00022723"/>
    </source>
</evidence>
<keyword evidence="4" id="KW-0862">Zinc</keyword>
<keyword evidence="2" id="KW-0479">Metal-binding</keyword>
<dbReference type="Gene3D" id="3.60.15.10">
    <property type="entry name" value="Ribonuclease Z/Hydroxyacylglutathione hydrolase-like"/>
    <property type="match status" value="1"/>
</dbReference>
<comment type="caution">
    <text evidence="8">The sequence shown here is derived from an EMBL/GenBank/DDBJ whole genome shotgun (WGS) entry which is preliminary data.</text>
</comment>
<dbReference type="GO" id="GO:0008237">
    <property type="term" value="F:metallopeptidase activity"/>
    <property type="evidence" value="ECO:0007669"/>
    <property type="project" value="UniProtKB-KW"/>
</dbReference>
<dbReference type="Pfam" id="PF14457">
    <property type="entry name" value="Prok-E2_A"/>
    <property type="match status" value="1"/>
</dbReference>
<gene>
    <name evidence="8" type="ORF">MSPICULIGERA_LOCUS432</name>
</gene>
<evidence type="ECO:0000256" key="5">
    <source>
        <dbReference type="ARBA" id="ARBA00023049"/>
    </source>
</evidence>
<proteinExistence type="predicted"/>
<dbReference type="EMBL" id="CATQJA010000073">
    <property type="protein sequence ID" value="CAJ0557674.1"/>
    <property type="molecule type" value="Genomic_DNA"/>
</dbReference>
<evidence type="ECO:0000259" key="7">
    <source>
        <dbReference type="Pfam" id="PF14464"/>
    </source>
</evidence>
<dbReference type="Pfam" id="PF00899">
    <property type="entry name" value="ThiF"/>
    <property type="match status" value="1"/>
</dbReference>
<evidence type="ECO:0000256" key="4">
    <source>
        <dbReference type="ARBA" id="ARBA00022833"/>
    </source>
</evidence>
<feature type="domain" description="JAB" evidence="7">
    <location>
        <begin position="982"/>
        <end position="1101"/>
    </location>
</feature>
<dbReference type="Gene3D" id="3.40.140.10">
    <property type="entry name" value="Cytidine Deaminase, domain 2"/>
    <property type="match status" value="1"/>
</dbReference>
<dbReference type="SUPFAM" id="SSF102712">
    <property type="entry name" value="JAB1/MPN domain"/>
    <property type="match status" value="1"/>
</dbReference>
<evidence type="ECO:0000259" key="6">
    <source>
        <dbReference type="Pfam" id="PF00899"/>
    </source>
</evidence>
<reference evidence="8" key="1">
    <citation type="submission" date="2023-06" db="EMBL/GenBank/DDBJ databases">
        <authorList>
            <person name="Delattre M."/>
        </authorList>
    </citation>
    <scope>NUCLEOTIDE SEQUENCE</scope>
    <source>
        <strain evidence="8">AF72</strain>
    </source>
</reference>
<dbReference type="InterPro" id="IPR036866">
    <property type="entry name" value="RibonucZ/Hydroxyglut_hydro"/>
</dbReference>
<name>A0AA36C4L2_9BILA</name>
<dbReference type="GO" id="GO:0006508">
    <property type="term" value="P:proteolysis"/>
    <property type="evidence" value="ECO:0007669"/>
    <property type="project" value="UniProtKB-KW"/>
</dbReference>
<keyword evidence="1" id="KW-0645">Protease</keyword>
<dbReference type="Pfam" id="PF14464">
    <property type="entry name" value="Prok-JAB"/>
    <property type="match status" value="1"/>
</dbReference>
<dbReference type="InterPro" id="IPR000594">
    <property type="entry name" value="ThiF_NAD_FAD-bd"/>
</dbReference>
<dbReference type="GO" id="GO:0046872">
    <property type="term" value="F:metal ion binding"/>
    <property type="evidence" value="ECO:0007669"/>
    <property type="project" value="UniProtKB-KW"/>
</dbReference>
<evidence type="ECO:0000256" key="1">
    <source>
        <dbReference type="ARBA" id="ARBA00022670"/>
    </source>
</evidence>
<dbReference type="SUPFAM" id="SSF69572">
    <property type="entry name" value="Activating enzymes of the ubiquitin-like proteins"/>
    <property type="match status" value="1"/>
</dbReference>
<evidence type="ECO:0000313" key="8">
    <source>
        <dbReference type="EMBL" id="CAJ0557674.1"/>
    </source>
</evidence>
<organism evidence="8 9">
    <name type="scientific">Mesorhabditis spiculigera</name>
    <dbReference type="NCBI Taxonomy" id="96644"/>
    <lineage>
        <taxon>Eukaryota</taxon>
        <taxon>Metazoa</taxon>
        <taxon>Ecdysozoa</taxon>
        <taxon>Nematoda</taxon>
        <taxon>Chromadorea</taxon>
        <taxon>Rhabditida</taxon>
        <taxon>Rhabditina</taxon>
        <taxon>Rhabditomorpha</taxon>
        <taxon>Rhabditoidea</taxon>
        <taxon>Rhabditidae</taxon>
        <taxon>Mesorhabditinae</taxon>
        <taxon>Mesorhabditis</taxon>
    </lineage>
</organism>
<feature type="domain" description="THIF-type NAD/FAD binding fold" evidence="6">
    <location>
        <begin position="739"/>
        <end position="839"/>
    </location>
</feature>
<keyword evidence="3" id="KW-0378">Hydrolase</keyword>
<evidence type="ECO:0000313" key="9">
    <source>
        <dbReference type="Proteomes" id="UP001177023"/>
    </source>
</evidence>